<reference evidence="1" key="1">
    <citation type="submission" date="2021-03" db="EMBL/GenBank/DDBJ databases">
        <title>The complete genome sequence of Acetobacter sp. TBRC 12339.</title>
        <authorList>
            <person name="Charoenyingcharoen P."/>
            <person name="Yukphan P."/>
        </authorList>
    </citation>
    <scope>NUCLEOTIDE SEQUENCE</scope>
    <source>
        <strain evidence="1">TBRC 12339</strain>
    </source>
</reference>
<dbReference type="AlphaFoldDB" id="A0A939KLS1"/>
<dbReference type="EMBL" id="JAFVMH010000002">
    <property type="protein sequence ID" value="MBO1324533.1"/>
    <property type="molecule type" value="Genomic_DNA"/>
</dbReference>
<gene>
    <name evidence="1" type="ORF">J2D77_05105</name>
</gene>
<protein>
    <submittedName>
        <fullName evidence="1">Uncharacterized protein</fullName>
    </submittedName>
</protein>
<evidence type="ECO:0000313" key="1">
    <source>
        <dbReference type="EMBL" id="MBO1324533.1"/>
    </source>
</evidence>
<sequence>MLRRGLGLGLSCMLAAGLAGCKLVDQKTFNPSAGVRPKPYVPPPPPAPPPIPPLITLVAGTPEAEWREPVDKIVHVALTRKPDILFVVRCLVPRQADPQAEQAALTALVEGDGRAVMGEIVQAGASDAQVEMSAMPDSSVTKPVVQVYVR</sequence>
<keyword evidence="2" id="KW-1185">Reference proteome</keyword>
<comment type="caution">
    <text evidence="1">The sequence shown here is derived from an EMBL/GenBank/DDBJ whole genome shotgun (WGS) entry which is preliminary data.</text>
</comment>
<name>A0A939KLS1_9PROT</name>
<organism evidence="1 2">
    <name type="scientific">Acetobacter garciniae</name>
    <dbReference type="NCBI Taxonomy" id="2817435"/>
    <lineage>
        <taxon>Bacteria</taxon>
        <taxon>Pseudomonadati</taxon>
        <taxon>Pseudomonadota</taxon>
        <taxon>Alphaproteobacteria</taxon>
        <taxon>Acetobacterales</taxon>
        <taxon>Acetobacteraceae</taxon>
        <taxon>Acetobacter</taxon>
    </lineage>
</organism>
<proteinExistence type="predicted"/>
<accession>A0A939KLS1</accession>
<dbReference type="Proteomes" id="UP000664073">
    <property type="component" value="Unassembled WGS sequence"/>
</dbReference>
<dbReference type="PROSITE" id="PS51257">
    <property type="entry name" value="PROKAR_LIPOPROTEIN"/>
    <property type="match status" value="1"/>
</dbReference>
<evidence type="ECO:0000313" key="2">
    <source>
        <dbReference type="Proteomes" id="UP000664073"/>
    </source>
</evidence>